<dbReference type="InterPro" id="IPR022637">
    <property type="entry name" value="DNA_polIII_beta_cen"/>
</dbReference>
<dbReference type="InterPro" id="IPR046938">
    <property type="entry name" value="DNA_clamp_sf"/>
</dbReference>
<dbReference type="KEGG" id="scla:SCLARK_0074"/>
<keyword evidence="8" id="KW-0235">DNA replication</keyword>
<dbReference type="PANTHER" id="PTHR30478">
    <property type="entry name" value="DNA POLYMERASE III SUBUNIT BETA"/>
    <property type="match status" value="1"/>
</dbReference>
<evidence type="ECO:0000256" key="1">
    <source>
        <dbReference type="ARBA" id="ARBA00002266"/>
    </source>
</evidence>
<dbReference type="AlphaFoldDB" id="A0A1Y0KYS5"/>
<keyword evidence="7" id="KW-0548">Nucleotidyltransferase</keyword>
<dbReference type="CDD" id="cd00140">
    <property type="entry name" value="beta_clamp"/>
    <property type="match status" value="1"/>
</dbReference>
<feature type="domain" description="DNA polymerase III beta sliding clamp C-terminal" evidence="13">
    <location>
        <begin position="251"/>
        <end position="371"/>
    </location>
</feature>
<evidence type="ECO:0000256" key="3">
    <source>
        <dbReference type="ARBA" id="ARBA00010752"/>
    </source>
</evidence>
<sequence length="374" mass="42267">MFFKIERNFLIEELTKCNRIIDNKSVLSYSMGIFVECDGDCVSFSSMNSIMNIKSKVFSGQGGLEFKDTGNFLIRGKYILEILKRMDDAYVSISKIDDNLISLYGDRSEFSLNILDDSGFPTVAFKERGQIASVETEEFKKALAQTIISVNESNQKLVLTGINLNAAGESLFVTGTDGFRVSRKEIYLHEKTNEHINTNIPYKTILEIQKLLMDKGVCKISLMDNTCCFTIGNTLIQTSVLEGQYPNVEVVFPDDFATKIIVENKKISKLISRADIPSDEASATVVNMMIEGDKMIIKSNIQQIASFEEEFKEYSLEGIEEQNIYLNPRFLLDALRTFEAKTIEIQLLDEKKPIVICSEEEKTLKQVILPMSSN</sequence>
<dbReference type="GO" id="GO:0003887">
    <property type="term" value="F:DNA-directed DNA polymerase activity"/>
    <property type="evidence" value="ECO:0007669"/>
    <property type="project" value="UniProtKB-KW"/>
</dbReference>
<comment type="function">
    <text evidence="1">Confers DNA tethering and processivity to DNA polymerases and other proteins. Acts as a clamp, forming a ring around DNA (a reaction catalyzed by the clamp-loading complex) which diffuses in an ATP-independent manner freely and bidirectionally along dsDNA. Initially characterized for its ability to contact the catalytic subunit of DNA polymerase III (Pol III), a complex, multichain enzyme responsible for most of the replicative synthesis in bacteria; Pol III exhibits 3'-5' exonuclease proofreading activity. The beta chain is required for initiation of replication as well as for processivity of DNA replication.</text>
</comment>
<dbReference type="GO" id="GO:0008408">
    <property type="term" value="F:3'-5' exonuclease activity"/>
    <property type="evidence" value="ECO:0007669"/>
    <property type="project" value="InterPro"/>
</dbReference>
<keyword evidence="5" id="KW-0963">Cytoplasm</keyword>
<comment type="subunit">
    <text evidence="4">Forms a ring-shaped head-to-tail homodimer around DNA which binds and tethers DNA polymerases and other proteins to the DNA. The DNA replisome complex has a single clamp-loading complex (3 tau and 1 each of delta, delta', psi and chi subunits) which binds 3 Pol III cores (1 core on the leading strand and 2 on the lagging strand) each with a beta sliding clamp dimer. Additional proteins in the replisome are other copies of gamma, psi and chi, Ssb, DNA helicase and RNA primase.</text>
</comment>
<dbReference type="OrthoDB" id="8421503at2"/>
<dbReference type="Pfam" id="PF02768">
    <property type="entry name" value="DNA_pol3_beta_3"/>
    <property type="match status" value="1"/>
</dbReference>
<dbReference type="GO" id="GO:0009360">
    <property type="term" value="C:DNA polymerase III complex"/>
    <property type="evidence" value="ECO:0007669"/>
    <property type="project" value="InterPro"/>
</dbReference>
<dbReference type="GO" id="GO:0005737">
    <property type="term" value="C:cytoplasm"/>
    <property type="evidence" value="ECO:0007669"/>
    <property type="project" value="UniProtKB-SubCell"/>
</dbReference>
<dbReference type="EMBL" id="CP024870">
    <property type="protein sequence ID" value="ATX70339.1"/>
    <property type="molecule type" value="Genomic_DNA"/>
</dbReference>
<dbReference type="GO" id="GO:0003677">
    <property type="term" value="F:DNA binding"/>
    <property type="evidence" value="ECO:0007669"/>
    <property type="project" value="UniProtKB-KW"/>
</dbReference>
<organism evidence="14 15">
    <name type="scientific">Spiroplasma clarkii</name>
    <dbReference type="NCBI Taxonomy" id="2139"/>
    <lineage>
        <taxon>Bacteria</taxon>
        <taxon>Bacillati</taxon>
        <taxon>Mycoplasmatota</taxon>
        <taxon>Mollicutes</taxon>
        <taxon>Entomoplasmatales</taxon>
        <taxon>Spiroplasmataceae</taxon>
        <taxon>Spiroplasma</taxon>
    </lineage>
</organism>
<dbReference type="Gene3D" id="3.70.10.10">
    <property type="match status" value="1"/>
</dbReference>
<protein>
    <submittedName>
        <fullName evidence="14">DNA polymerase III subunit beta</fullName>
    </submittedName>
</protein>
<name>A0A1Y0KYS5_9MOLU</name>
<accession>A0A1Y0KYS5</accession>
<keyword evidence="15" id="KW-1185">Reference proteome</keyword>
<reference evidence="14 15" key="1">
    <citation type="submission" date="2017-11" db="EMBL/GenBank/DDBJ databases">
        <title>Complete genome sequence of Spiroplasma clarkii CN-5 (DSM 19994).</title>
        <authorList>
            <person name="Tsai Y.-M."/>
            <person name="Chang A."/>
            <person name="Lo W.-S."/>
            <person name="Kuo C.-H."/>
        </authorList>
    </citation>
    <scope>NUCLEOTIDE SEQUENCE [LARGE SCALE GENOMIC DNA]</scope>
    <source>
        <strain evidence="14 15">CN-5</strain>
    </source>
</reference>
<evidence type="ECO:0000256" key="10">
    <source>
        <dbReference type="ARBA" id="ARBA00023125"/>
    </source>
</evidence>
<evidence type="ECO:0000259" key="11">
    <source>
        <dbReference type="Pfam" id="PF00712"/>
    </source>
</evidence>
<dbReference type="RefSeq" id="WP_100253902.1">
    <property type="nucleotide sequence ID" value="NZ_CP015819.1"/>
</dbReference>
<evidence type="ECO:0000313" key="14">
    <source>
        <dbReference type="EMBL" id="ATX70339.1"/>
    </source>
</evidence>
<dbReference type="InterPro" id="IPR022634">
    <property type="entry name" value="DNA_polIII_beta_N"/>
</dbReference>
<evidence type="ECO:0000256" key="4">
    <source>
        <dbReference type="ARBA" id="ARBA00011400"/>
    </source>
</evidence>
<keyword evidence="6" id="KW-0808">Transferase</keyword>
<evidence type="ECO:0000256" key="6">
    <source>
        <dbReference type="ARBA" id="ARBA00022679"/>
    </source>
</evidence>
<comment type="subcellular location">
    <subcellularLocation>
        <location evidence="2">Cytoplasm</location>
    </subcellularLocation>
</comment>
<dbReference type="SMART" id="SM00480">
    <property type="entry name" value="POL3Bc"/>
    <property type="match status" value="1"/>
</dbReference>
<evidence type="ECO:0000313" key="15">
    <source>
        <dbReference type="Proteomes" id="UP000231179"/>
    </source>
</evidence>
<evidence type="ECO:0000256" key="8">
    <source>
        <dbReference type="ARBA" id="ARBA00022705"/>
    </source>
</evidence>
<evidence type="ECO:0000256" key="9">
    <source>
        <dbReference type="ARBA" id="ARBA00022932"/>
    </source>
</evidence>
<evidence type="ECO:0000256" key="2">
    <source>
        <dbReference type="ARBA" id="ARBA00004496"/>
    </source>
</evidence>
<dbReference type="Pfam" id="PF00712">
    <property type="entry name" value="DNA_pol3_beta"/>
    <property type="match status" value="1"/>
</dbReference>
<evidence type="ECO:0000256" key="5">
    <source>
        <dbReference type="ARBA" id="ARBA00022490"/>
    </source>
</evidence>
<dbReference type="InterPro" id="IPR001001">
    <property type="entry name" value="DNA_polIII_beta"/>
</dbReference>
<evidence type="ECO:0000259" key="12">
    <source>
        <dbReference type="Pfam" id="PF02767"/>
    </source>
</evidence>
<evidence type="ECO:0000256" key="7">
    <source>
        <dbReference type="ARBA" id="ARBA00022695"/>
    </source>
</evidence>
<dbReference type="Proteomes" id="UP000231179">
    <property type="component" value="Chromosome"/>
</dbReference>
<dbReference type="NCBIfam" id="TIGR00663">
    <property type="entry name" value="dnan"/>
    <property type="match status" value="1"/>
</dbReference>
<comment type="similarity">
    <text evidence="3">Belongs to the beta sliding clamp family.</text>
</comment>
<feature type="domain" description="DNA polymerase III beta sliding clamp central" evidence="12">
    <location>
        <begin position="134"/>
        <end position="247"/>
    </location>
</feature>
<keyword evidence="10" id="KW-0238">DNA-binding</keyword>
<dbReference type="SUPFAM" id="SSF55979">
    <property type="entry name" value="DNA clamp"/>
    <property type="match status" value="3"/>
</dbReference>
<keyword evidence="9" id="KW-0239">DNA-directed DNA polymerase</keyword>
<dbReference type="InterPro" id="IPR022635">
    <property type="entry name" value="DNA_polIII_beta_C"/>
</dbReference>
<proteinExistence type="inferred from homology"/>
<dbReference type="Pfam" id="PF02767">
    <property type="entry name" value="DNA_pol3_beta_2"/>
    <property type="match status" value="1"/>
</dbReference>
<feature type="domain" description="DNA polymerase III beta sliding clamp N-terminal" evidence="11">
    <location>
        <begin position="1"/>
        <end position="123"/>
    </location>
</feature>
<dbReference type="GO" id="GO:0006271">
    <property type="term" value="P:DNA strand elongation involved in DNA replication"/>
    <property type="evidence" value="ECO:0007669"/>
    <property type="project" value="TreeGrafter"/>
</dbReference>
<evidence type="ECO:0000259" key="13">
    <source>
        <dbReference type="Pfam" id="PF02768"/>
    </source>
</evidence>
<dbReference type="PANTHER" id="PTHR30478:SF0">
    <property type="entry name" value="BETA SLIDING CLAMP"/>
    <property type="match status" value="1"/>
</dbReference>
<dbReference type="Gene3D" id="3.10.150.10">
    <property type="entry name" value="DNA Polymerase III, subunit A, domain 2"/>
    <property type="match status" value="1"/>
</dbReference>
<gene>
    <name evidence="14" type="primary">dnaN</name>
    <name evidence="14" type="ORF">SCLAR_v1c00020</name>
</gene>